<dbReference type="RefSeq" id="WP_109747717.1">
    <property type="nucleotide sequence ID" value="NZ_CABJAT010000010.1"/>
</dbReference>
<dbReference type="Gene3D" id="1.10.260.40">
    <property type="entry name" value="lambda repressor-like DNA-binding domains"/>
    <property type="match status" value="1"/>
</dbReference>
<gene>
    <name evidence="6" type="ORF">C7383_112112</name>
</gene>
<keyword evidence="7" id="KW-1185">Reference proteome</keyword>
<protein>
    <submittedName>
        <fullName evidence="6">LacI family transcriptional regulator</fullName>
    </submittedName>
</protein>
<dbReference type="Pfam" id="PF00356">
    <property type="entry name" value="LacI"/>
    <property type="match status" value="1"/>
</dbReference>
<feature type="domain" description="HTH lacI-type" evidence="4">
    <location>
        <begin position="6"/>
        <end position="50"/>
    </location>
</feature>
<evidence type="ECO:0000259" key="5">
    <source>
        <dbReference type="PROSITE" id="PS50943"/>
    </source>
</evidence>
<dbReference type="SUPFAM" id="SSF53822">
    <property type="entry name" value="Periplasmic binding protein-like I"/>
    <property type="match status" value="1"/>
</dbReference>
<feature type="domain" description="HTH cro/C1-type" evidence="5">
    <location>
        <begin position="3"/>
        <end position="50"/>
    </location>
</feature>
<evidence type="ECO:0000256" key="3">
    <source>
        <dbReference type="ARBA" id="ARBA00023163"/>
    </source>
</evidence>
<organism evidence="6 7">
    <name type="scientific">Murimonas intestini</name>
    <dbReference type="NCBI Taxonomy" id="1337051"/>
    <lineage>
        <taxon>Bacteria</taxon>
        <taxon>Bacillati</taxon>
        <taxon>Bacillota</taxon>
        <taxon>Clostridia</taxon>
        <taxon>Lachnospirales</taxon>
        <taxon>Lachnospiraceae</taxon>
        <taxon>Murimonas</taxon>
    </lineage>
</organism>
<accession>A0AB73T0R6</accession>
<name>A0AB73T0R6_9FIRM</name>
<evidence type="ECO:0000259" key="4">
    <source>
        <dbReference type="PROSITE" id="PS50932"/>
    </source>
</evidence>
<evidence type="ECO:0000313" key="7">
    <source>
        <dbReference type="Proteomes" id="UP000245412"/>
    </source>
</evidence>
<dbReference type="InterPro" id="IPR010982">
    <property type="entry name" value="Lambda_DNA-bd_dom_sf"/>
</dbReference>
<keyword evidence="1" id="KW-0805">Transcription regulation</keyword>
<dbReference type="PROSITE" id="PS00356">
    <property type="entry name" value="HTH_LACI_1"/>
    <property type="match status" value="1"/>
</dbReference>
<proteinExistence type="predicted"/>
<dbReference type="Gene3D" id="3.40.50.2300">
    <property type="match status" value="2"/>
</dbReference>
<keyword evidence="2" id="KW-0238">DNA-binding</keyword>
<sequence>MGKNKVTLNDVAKAAGVSSSTVSRVLNHRSLVKSDTLKQIEDAMNSLGYIHKNTNTEADSHDNAAVIDESPLILLSIPSNNYQFYHEIISGTYEAARVHGYYLITSQLALDPDSDPVFCSLVRQMNVTGVIMLNNVSEKFLNEIQAICPVVQCCEHNDNTAFSYVGIDDYAAARNATDYLISCGCRKIAFLNGPLSYMYAQKRRLGFLDSIKTANLTIPENWIVSIGEIDYDMAFSTCYRLLSLENAPKAFFAVSDIFAIAAINAAEQFNLRVPEDIMVVGFDNLEVSRMAHPAITTVSQPRRQMGYSAFELLYNHILSPDTPTSIILNTELIVRNTTARFL</sequence>
<dbReference type="GO" id="GO:0003700">
    <property type="term" value="F:DNA-binding transcription factor activity"/>
    <property type="evidence" value="ECO:0007669"/>
    <property type="project" value="TreeGrafter"/>
</dbReference>
<dbReference type="GO" id="GO:0000976">
    <property type="term" value="F:transcription cis-regulatory region binding"/>
    <property type="evidence" value="ECO:0007669"/>
    <property type="project" value="TreeGrafter"/>
</dbReference>
<evidence type="ECO:0000256" key="1">
    <source>
        <dbReference type="ARBA" id="ARBA00023015"/>
    </source>
</evidence>
<dbReference type="PROSITE" id="PS50932">
    <property type="entry name" value="HTH_LACI_2"/>
    <property type="match status" value="1"/>
</dbReference>
<dbReference type="SMART" id="SM00354">
    <property type="entry name" value="HTH_LACI"/>
    <property type="match status" value="1"/>
</dbReference>
<dbReference type="AlphaFoldDB" id="A0AB73T0R6"/>
<dbReference type="InterPro" id="IPR028082">
    <property type="entry name" value="Peripla_BP_I"/>
</dbReference>
<dbReference type="PANTHER" id="PTHR30146:SF109">
    <property type="entry name" value="HTH-TYPE TRANSCRIPTIONAL REGULATOR GALS"/>
    <property type="match status" value="1"/>
</dbReference>
<dbReference type="Proteomes" id="UP000245412">
    <property type="component" value="Unassembled WGS sequence"/>
</dbReference>
<dbReference type="InterPro" id="IPR001387">
    <property type="entry name" value="Cro/C1-type_HTH"/>
</dbReference>
<dbReference type="InterPro" id="IPR000843">
    <property type="entry name" value="HTH_LacI"/>
</dbReference>
<dbReference type="PRINTS" id="PR00036">
    <property type="entry name" value="HTHLACI"/>
</dbReference>
<comment type="caution">
    <text evidence="6">The sequence shown here is derived from an EMBL/GenBank/DDBJ whole genome shotgun (WGS) entry which is preliminary data.</text>
</comment>
<evidence type="ECO:0000313" key="6">
    <source>
        <dbReference type="EMBL" id="PWJ73537.1"/>
    </source>
</evidence>
<dbReference type="EMBL" id="QGGY01000012">
    <property type="protein sequence ID" value="PWJ73537.1"/>
    <property type="molecule type" value="Genomic_DNA"/>
</dbReference>
<keyword evidence="3" id="KW-0804">Transcription</keyword>
<reference evidence="6 7" key="1">
    <citation type="submission" date="2018-05" db="EMBL/GenBank/DDBJ databases">
        <authorList>
            <person name="Goeker M."/>
            <person name="Huntemann M."/>
            <person name="Clum A."/>
            <person name="Pillay M."/>
            <person name="Palaniappan K."/>
            <person name="Varghese N."/>
            <person name="Mikhailova N."/>
            <person name="Stamatis D."/>
            <person name="Reddy T."/>
            <person name="Daum C."/>
            <person name="Shapiro N."/>
            <person name="Ivanova N."/>
            <person name="Kyrpides N."/>
            <person name="Woyke T."/>
        </authorList>
    </citation>
    <scope>NUCLEOTIDE SEQUENCE [LARGE SCALE GENOMIC DNA]</scope>
    <source>
        <strain evidence="6 7">DSM 26524</strain>
    </source>
</reference>
<dbReference type="CDD" id="cd01392">
    <property type="entry name" value="HTH_LacI"/>
    <property type="match status" value="1"/>
</dbReference>
<dbReference type="InterPro" id="IPR046335">
    <property type="entry name" value="LacI/GalR-like_sensor"/>
</dbReference>
<dbReference type="PROSITE" id="PS50943">
    <property type="entry name" value="HTH_CROC1"/>
    <property type="match status" value="1"/>
</dbReference>
<dbReference type="PANTHER" id="PTHR30146">
    <property type="entry name" value="LACI-RELATED TRANSCRIPTIONAL REPRESSOR"/>
    <property type="match status" value="1"/>
</dbReference>
<dbReference type="SUPFAM" id="SSF47413">
    <property type="entry name" value="lambda repressor-like DNA-binding domains"/>
    <property type="match status" value="1"/>
</dbReference>
<evidence type="ECO:0000256" key="2">
    <source>
        <dbReference type="ARBA" id="ARBA00023125"/>
    </source>
</evidence>
<dbReference type="Pfam" id="PF13377">
    <property type="entry name" value="Peripla_BP_3"/>
    <property type="match status" value="1"/>
</dbReference>